<dbReference type="InterPro" id="IPR005632">
    <property type="entry name" value="Chaperone_Skp"/>
</dbReference>
<comment type="similarity">
    <text evidence="1">Belongs to the Skp family.</text>
</comment>
<evidence type="ECO:0000256" key="1">
    <source>
        <dbReference type="ARBA" id="ARBA00009091"/>
    </source>
</evidence>
<dbReference type="EMBL" id="CP036259">
    <property type="protein sequence ID" value="QDR82080.1"/>
    <property type="molecule type" value="Genomic_DNA"/>
</dbReference>
<evidence type="ECO:0000313" key="5">
    <source>
        <dbReference type="Proteomes" id="UP000320776"/>
    </source>
</evidence>
<dbReference type="PANTHER" id="PTHR35089:SF1">
    <property type="entry name" value="CHAPERONE PROTEIN SKP"/>
    <property type="match status" value="1"/>
</dbReference>
<protein>
    <submittedName>
        <fullName evidence="4">Outer membrane protein (OmpH-like)</fullName>
    </submittedName>
</protein>
<evidence type="ECO:0000256" key="2">
    <source>
        <dbReference type="ARBA" id="ARBA00022729"/>
    </source>
</evidence>
<evidence type="ECO:0000256" key="3">
    <source>
        <dbReference type="SAM" id="Coils"/>
    </source>
</evidence>
<name>A0A517DXJ4_9FIRM</name>
<keyword evidence="2" id="KW-0732">Signal</keyword>
<accession>A0A517DXJ4</accession>
<keyword evidence="5" id="KW-1185">Reference proteome</keyword>
<dbReference type="InterPro" id="IPR024930">
    <property type="entry name" value="Skp_dom_sf"/>
</dbReference>
<dbReference type="SUPFAM" id="SSF111384">
    <property type="entry name" value="OmpH-like"/>
    <property type="match status" value="1"/>
</dbReference>
<proteinExistence type="inferred from homology"/>
<dbReference type="GO" id="GO:0005829">
    <property type="term" value="C:cytosol"/>
    <property type="evidence" value="ECO:0007669"/>
    <property type="project" value="TreeGrafter"/>
</dbReference>
<dbReference type="Proteomes" id="UP000320776">
    <property type="component" value="Chromosome"/>
</dbReference>
<dbReference type="SMART" id="SM00935">
    <property type="entry name" value="OmpH"/>
    <property type="match status" value="1"/>
</dbReference>
<dbReference type="AlphaFoldDB" id="A0A517DXJ4"/>
<dbReference type="OrthoDB" id="1629169at2"/>
<sequence length="156" mass="17074">MFKNKKVARIVAVSIVAVFLLGVFGVAITQSTVGHAANAGTASNVGKVDYQRLVNSTPEFAKFRETMQNEVAQAQKDFDEKSKTMNEKEKQDYNNQLRERLALKEQELRTPVLNQIDAAVKAVADSKGLAVVLDMSNIVYGGQDITDDVVKKLGGK</sequence>
<organism evidence="4 5">
    <name type="scientific">Sporomusa termitida</name>
    <dbReference type="NCBI Taxonomy" id="2377"/>
    <lineage>
        <taxon>Bacteria</taxon>
        <taxon>Bacillati</taxon>
        <taxon>Bacillota</taxon>
        <taxon>Negativicutes</taxon>
        <taxon>Selenomonadales</taxon>
        <taxon>Sporomusaceae</taxon>
        <taxon>Sporomusa</taxon>
    </lineage>
</organism>
<feature type="coiled-coil region" evidence="3">
    <location>
        <begin position="64"/>
        <end position="106"/>
    </location>
</feature>
<dbReference type="KEGG" id="sted:SPTER_35010"/>
<dbReference type="Gene3D" id="3.30.910.20">
    <property type="entry name" value="Skp domain"/>
    <property type="match status" value="1"/>
</dbReference>
<gene>
    <name evidence="4" type="ORF">SPTER_35010</name>
</gene>
<dbReference type="Pfam" id="PF03938">
    <property type="entry name" value="OmpH"/>
    <property type="match status" value="1"/>
</dbReference>
<evidence type="ECO:0000313" key="4">
    <source>
        <dbReference type="EMBL" id="QDR82080.1"/>
    </source>
</evidence>
<dbReference type="GO" id="GO:0050821">
    <property type="term" value="P:protein stabilization"/>
    <property type="evidence" value="ECO:0007669"/>
    <property type="project" value="TreeGrafter"/>
</dbReference>
<dbReference type="GO" id="GO:0051082">
    <property type="term" value="F:unfolded protein binding"/>
    <property type="evidence" value="ECO:0007669"/>
    <property type="project" value="InterPro"/>
</dbReference>
<reference evidence="4 5" key="1">
    <citation type="submission" date="2019-02" db="EMBL/GenBank/DDBJ databases">
        <title>Closed genome of Sporomusa termitida DSM 4440.</title>
        <authorList>
            <person name="Poehlein A."/>
            <person name="Daniel R."/>
        </authorList>
    </citation>
    <scope>NUCLEOTIDE SEQUENCE [LARGE SCALE GENOMIC DNA]</scope>
    <source>
        <strain evidence="4 5">DSM 4440</strain>
    </source>
</reference>
<dbReference type="RefSeq" id="WP_144351501.1">
    <property type="nucleotide sequence ID" value="NZ_CP036259.1"/>
</dbReference>
<keyword evidence="3" id="KW-0175">Coiled coil</keyword>
<dbReference type="PANTHER" id="PTHR35089">
    <property type="entry name" value="CHAPERONE PROTEIN SKP"/>
    <property type="match status" value="1"/>
</dbReference>